<evidence type="ECO:0000256" key="7">
    <source>
        <dbReference type="ARBA" id="ARBA00023235"/>
    </source>
</evidence>
<dbReference type="Pfam" id="PF00580">
    <property type="entry name" value="UvrD-helicase"/>
    <property type="match status" value="1"/>
</dbReference>
<evidence type="ECO:0000259" key="13">
    <source>
        <dbReference type="PROSITE" id="PS51198"/>
    </source>
</evidence>
<dbReference type="Gene3D" id="1.10.10.160">
    <property type="match status" value="1"/>
</dbReference>
<keyword evidence="16" id="KW-1185">Reference proteome</keyword>
<organism evidence="15 16">
    <name type="scientific">Planococcus lenghuensis</name>
    <dbReference type="NCBI Taxonomy" id="2213202"/>
    <lineage>
        <taxon>Bacteria</taxon>
        <taxon>Bacillati</taxon>
        <taxon>Bacillota</taxon>
        <taxon>Bacilli</taxon>
        <taxon>Bacillales</taxon>
        <taxon>Caryophanaceae</taxon>
        <taxon>Planococcus</taxon>
    </lineage>
</organism>
<accession>A0A1Q2L1R7</accession>
<evidence type="ECO:0000256" key="6">
    <source>
        <dbReference type="ARBA" id="ARBA00023125"/>
    </source>
</evidence>
<keyword evidence="3 11" id="KW-0378">Hydrolase</keyword>
<evidence type="ECO:0000313" key="16">
    <source>
        <dbReference type="Proteomes" id="UP000188184"/>
    </source>
</evidence>
<dbReference type="GO" id="GO:0033202">
    <property type="term" value="C:DNA helicase complex"/>
    <property type="evidence" value="ECO:0007669"/>
    <property type="project" value="TreeGrafter"/>
</dbReference>
<dbReference type="GO" id="GO:0005829">
    <property type="term" value="C:cytosol"/>
    <property type="evidence" value="ECO:0007669"/>
    <property type="project" value="TreeGrafter"/>
</dbReference>
<dbReference type="GO" id="GO:0000725">
    <property type="term" value="P:recombinational repair"/>
    <property type="evidence" value="ECO:0007669"/>
    <property type="project" value="TreeGrafter"/>
</dbReference>
<dbReference type="AlphaFoldDB" id="A0A1Q2L1R7"/>
<dbReference type="InterPro" id="IPR027417">
    <property type="entry name" value="P-loop_NTPase"/>
</dbReference>
<evidence type="ECO:0000256" key="11">
    <source>
        <dbReference type="PROSITE-ProRule" id="PRU00560"/>
    </source>
</evidence>
<reference evidence="15 16" key="1">
    <citation type="submission" date="2017-02" db="EMBL/GenBank/DDBJ databases">
        <title>The complete genomic sequence of a novel cold adapted crude oil-degrading bacterium Planococcus qaidamina Y42.</title>
        <authorList>
            <person name="Yang R."/>
        </authorList>
    </citation>
    <scope>NUCLEOTIDE SEQUENCE [LARGE SCALE GENOMIC DNA]</scope>
    <source>
        <strain evidence="15 16">Y42</strain>
    </source>
</reference>
<feature type="domain" description="UvrD-like helicase ATP-binding" evidence="13">
    <location>
        <begin position="14"/>
        <end position="294"/>
    </location>
</feature>
<dbReference type="KEGG" id="pmar:B0X71_15770"/>
<dbReference type="InterPro" id="IPR014017">
    <property type="entry name" value="DNA_helicase_UvrD-like_C"/>
</dbReference>
<dbReference type="GO" id="GO:0016887">
    <property type="term" value="F:ATP hydrolysis activity"/>
    <property type="evidence" value="ECO:0007669"/>
    <property type="project" value="RHEA"/>
</dbReference>
<dbReference type="PROSITE" id="PS51198">
    <property type="entry name" value="UVRD_HELICASE_ATP_BIND"/>
    <property type="match status" value="1"/>
</dbReference>
<dbReference type="PANTHER" id="PTHR11070">
    <property type="entry name" value="UVRD / RECB / PCRA DNA HELICASE FAMILY MEMBER"/>
    <property type="match status" value="1"/>
</dbReference>
<name>A0A1Q2L1R7_9BACL</name>
<keyword evidence="4 11" id="KW-0347">Helicase</keyword>
<dbReference type="InterPro" id="IPR000212">
    <property type="entry name" value="DNA_helicase_UvrD/REP"/>
</dbReference>
<feature type="domain" description="UvrD-like helicase C-terminal" evidence="14">
    <location>
        <begin position="295"/>
        <end position="558"/>
    </location>
</feature>
<protein>
    <recommendedName>
        <fullName evidence="9">DNA 3'-5' helicase</fullName>
        <ecNumber evidence="9">5.6.2.4</ecNumber>
    </recommendedName>
</protein>
<evidence type="ECO:0000256" key="1">
    <source>
        <dbReference type="ARBA" id="ARBA00009922"/>
    </source>
</evidence>
<comment type="similarity">
    <text evidence="1">Belongs to the helicase family. UvrD subfamily.</text>
</comment>
<keyword evidence="6" id="KW-0238">DNA-binding</keyword>
<dbReference type="Pfam" id="PF13361">
    <property type="entry name" value="UvrD_C"/>
    <property type="match status" value="1"/>
</dbReference>
<evidence type="ECO:0000256" key="4">
    <source>
        <dbReference type="ARBA" id="ARBA00022806"/>
    </source>
</evidence>
<keyword evidence="12" id="KW-0175">Coiled coil</keyword>
<dbReference type="InterPro" id="IPR014016">
    <property type="entry name" value="UvrD-like_ATP-bd"/>
</dbReference>
<dbReference type="EMBL" id="CP019640">
    <property type="protein sequence ID" value="AQQ54415.1"/>
    <property type="molecule type" value="Genomic_DNA"/>
</dbReference>
<dbReference type="PROSITE" id="PS51217">
    <property type="entry name" value="UVRD_HELICASE_CTER"/>
    <property type="match status" value="1"/>
</dbReference>
<comment type="catalytic activity">
    <reaction evidence="10">
        <text>ATP + H2O = ADP + phosphate + H(+)</text>
        <dbReference type="Rhea" id="RHEA:13065"/>
        <dbReference type="ChEBI" id="CHEBI:15377"/>
        <dbReference type="ChEBI" id="CHEBI:15378"/>
        <dbReference type="ChEBI" id="CHEBI:30616"/>
        <dbReference type="ChEBI" id="CHEBI:43474"/>
        <dbReference type="ChEBI" id="CHEBI:456216"/>
        <dbReference type="EC" id="5.6.2.4"/>
    </reaction>
</comment>
<dbReference type="InterPro" id="IPR013986">
    <property type="entry name" value="DExx_box_DNA_helicase_dom_sf"/>
</dbReference>
<dbReference type="Gene3D" id="1.10.486.10">
    <property type="entry name" value="PCRA, domain 4"/>
    <property type="match status" value="1"/>
</dbReference>
<dbReference type="Gene3D" id="3.40.50.300">
    <property type="entry name" value="P-loop containing nucleotide triphosphate hydrolases"/>
    <property type="match status" value="2"/>
</dbReference>
<keyword evidence="7" id="KW-0413">Isomerase</keyword>
<evidence type="ECO:0000256" key="10">
    <source>
        <dbReference type="ARBA" id="ARBA00048988"/>
    </source>
</evidence>
<dbReference type="OrthoDB" id="9810135at2"/>
<dbReference type="Proteomes" id="UP000188184">
    <property type="component" value="Chromosome"/>
</dbReference>
<evidence type="ECO:0000259" key="14">
    <source>
        <dbReference type="PROSITE" id="PS51217"/>
    </source>
</evidence>
<sequence>MGNFFQRKEQELGVKLNKIQRKAVERTEGPLLLLACPGSGKTTTMIMRIGYLIEEKNASPNRIKAITFSRASATDMAERYKRFFPGLPAVDFSTIHSLAFRIVRDYFQGKPYVMIEGNGKQGLNKRQLLKEMYQTEMDEQITEDQLDELMSFISFVKNKMMPKEKWRKLKGPFDGAADILRTYEAFKENYDTRLVDFDDMLTLANEALERRPDLLAKYQNMWDYVMTDESQDTSLVQHAIVEKLVASHRNLCVVADDDQSIYTWRAAEPTYLLKFKTVYADAYVMKMERNYRSSKTIVDAANQFIKTNKQRHDKNMHTDREEGNPIVMRRFASEETQLQYVLKELKKLDHYGDTAILYRNNSSSTILMAELNRLGIPFYMKDADNRFFAHWIVEDMLNFMRFSLKPERADVYAKIAAKTNAYWTGSQLKAMNRVKPAERNGLDEITRSVTMKDYQLKIVEQQKKWFQSMQEMKPSKAIKTIRKELGYDQMLTSRAEKFGMRLNYLTQILATLEQIAEPLPSMAAFAQRLRELEEVTQEAKNEKTDEMLTLSTFHSSKGLEFDRVYMVDLNQGVIPAEEDQEEPALLEEARRLYYVGMTRAKAHLELLSYDEESQFTAEVREVGNRLGKPEKPESVHKSVQKVKSAAAPASLKVPVNPNAIRSADVLTAGTRIRHRVFGLGKITERTADRISVQFEKQHREFSIEICLSHKLLEMAQ</sequence>
<dbReference type="SUPFAM" id="SSF52540">
    <property type="entry name" value="P-loop containing nucleoside triphosphate hydrolases"/>
    <property type="match status" value="1"/>
</dbReference>
<dbReference type="RefSeq" id="WP_077590306.1">
    <property type="nucleotide sequence ID" value="NZ_CP019640.1"/>
</dbReference>
<dbReference type="EC" id="5.6.2.4" evidence="9"/>
<dbReference type="GO" id="GO:0043138">
    <property type="term" value="F:3'-5' DNA helicase activity"/>
    <property type="evidence" value="ECO:0007669"/>
    <property type="project" value="UniProtKB-EC"/>
</dbReference>
<evidence type="ECO:0000256" key="8">
    <source>
        <dbReference type="ARBA" id="ARBA00034617"/>
    </source>
</evidence>
<gene>
    <name evidence="15" type="ORF">B0X71_15770</name>
</gene>
<dbReference type="GO" id="GO:0003677">
    <property type="term" value="F:DNA binding"/>
    <property type="evidence" value="ECO:0007669"/>
    <property type="project" value="UniProtKB-KW"/>
</dbReference>
<comment type="catalytic activity">
    <reaction evidence="8">
        <text>Couples ATP hydrolysis with the unwinding of duplex DNA by translocating in the 3'-5' direction.</text>
        <dbReference type="EC" id="5.6.2.4"/>
    </reaction>
</comment>
<proteinExistence type="inferred from homology"/>
<dbReference type="GO" id="GO:0005524">
    <property type="term" value="F:ATP binding"/>
    <property type="evidence" value="ECO:0007669"/>
    <property type="project" value="UniProtKB-UniRule"/>
</dbReference>
<dbReference type="CDD" id="cd17932">
    <property type="entry name" value="DEXQc_UvrD"/>
    <property type="match status" value="1"/>
</dbReference>
<feature type="coiled-coil region" evidence="12">
    <location>
        <begin position="522"/>
        <end position="549"/>
    </location>
</feature>
<keyword evidence="5 11" id="KW-0067">ATP-binding</keyword>
<dbReference type="PANTHER" id="PTHR11070:SF2">
    <property type="entry name" value="ATP-DEPENDENT DNA HELICASE SRS2"/>
    <property type="match status" value="1"/>
</dbReference>
<keyword evidence="2 11" id="KW-0547">Nucleotide-binding</keyword>
<evidence type="ECO:0000313" key="15">
    <source>
        <dbReference type="EMBL" id="AQQ54415.1"/>
    </source>
</evidence>
<evidence type="ECO:0000256" key="9">
    <source>
        <dbReference type="ARBA" id="ARBA00034808"/>
    </source>
</evidence>
<evidence type="ECO:0000256" key="2">
    <source>
        <dbReference type="ARBA" id="ARBA00022741"/>
    </source>
</evidence>
<evidence type="ECO:0000256" key="3">
    <source>
        <dbReference type="ARBA" id="ARBA00022801"/>
    </source>
</evidence>
<feature type="binding site" evidence="11">
    <location>
        <begin position="35"/>
        <end position="42"/>
    </location>
    <ligand>
        <name>ATP</name>
        <dbReference type="ChEBI" id="CHEBI:30616"/>
    </ligand>
</feature>
<evidence type="ECO:0000256" key="12">
    <source>
        <dbReference type="SAM" id="Coils"/>
    </source>
</evidence>
<evidence type="ECO:0000256" key="5">
    <source>
        <dbReference type="ARBA" id="ARBA00022840"/>
    </source>
</evidence>